<proteinExistence type="predicted"/>
<dbReference type="EMBL" id="CP152380">
    <property type="protein sequence ID" value="XAF52395.1"/>
    <property type="molecule type" value="Genomic_DNA"/>
</dbReference>
<protein>
    <submittedName>
        <fullName evidence="2">FRG domain-containing protein</fullName>
    </submittedName>
</protein>
<evidence type="ECO:0000313" key="2">
    <source>
        <dbReference type="EMBL" id="XAF52395.1"/>
    </source>
</evidence>
<gene>
    <name evidence="2" type="ORF">AAGT77_10685</name>
</gene>
<keyword evidence="3" id="KW-1185">Reference proteome</keyword>
<feature type="domain" description="FRG" evidence="1">
    <location>
        <begin position="37"/>
        <end position="137"/>
    </location>
</feature>
<dbReference type="RefSeq" id="WP_219193211.1">
    <property type="nucleotide sequence ID" value="NZ_CP152380.1"/>
</dbReference>
<accession>A0ABZ3E0F2</accession>
<evidence type="ECO:0000313" key="3">
    <source>
        <dbReference type="Proteomes" id="UP001445268"/>
    </source>
</evidence>
<sequence>MAKRPKISKEEPINGVMVIRLQNWKYFYRFVTQELVNFPGYCFRGQSNSEWKLENTLDRLRKKSKVLIREEYHLDAFKYAARGRRNGSLNELSENDWWSLGQHYGLATPLLDFTRSPYVALYFAFSEESSADYRAVYAVHMSTLLDLKKHAKEKEEKFVDIFTPLTEENHRLINQAGLFVRLPPETILDEWVQKKFSGDRSKEAVLIKMLIPNRMVEECLIHLNRSNINHLTLFPDLMGASEHANMQSAINKYDTLGLI</sequence>
<dbReference type="SMART" id="SM00901">
    <property type="entry name" value="FRG"/>
    <property type="match status" value="1"/>
</dbReference>
<dbReference type="Proteomes" id="UP001445268">
    <property type="component" value="Chromosome"/>
</dbReference>
<name>A0ABZ3E0F2_9GAMM</name>
<evidence type="ECO:0000259" key="1">
    <source>
        <dbReference type="SMART" id="SM00901"/>
    </source>
</evidence>
<dbReference type="InterPro" id="IPR014966">
    <property type="entry name" value="FRG-dom"/>
</dbReference>
<reference evidence="2 3" key="1">
    <citation type="submission" date="2024-04" db="EMBL/GenBank/DDBJ databases">
        <title>Marinobacter sp. SBY-1.</title>
        <authorList>
            <person name="Pan C."/>
        </authorList>
    </citation>
    <scope>NUCLEOTIDE SEQUENCE [LARGE SCALE GENOMIC DNA]</scope>
    <source>
        <strain evidence="2 3">SBY-1</strain>
    </source>
</reference>
<dbReference type="Pfam" id="PF08867">
    <property type="entry name" value="FRG"/>
    <property type="match status" value="1"/>
</dbReference>
<organism evidence="2 3">
    <name type="scientific">Marinobacter alkaliphilus</name>
    <dbReference type="NCBI Taxonomy" id="254719"/>
    <lineage>
        <taxon>Bacteria</taxon>
        <taxon>Pseudomonadati</taxon>
        <taxon>Pseudomonadota</taxon>
        <taxon>Gammaproteobacteria</taxon>
        <taxon>Pseudomonadales</taxon>
        <taxon>Marinobacteraceae</taxon>
        <taxon>Marinobacter</taxon>
    </lineage>
</organism>